<dbReference type="SUPFAM" id="SSF52833">
    <property type="entry name" value="Thioredoxin-like"/>
    <property type="match status" value="1"/>
</dbReference>
<dbReference type="Proteomes" id="UP000036270">
    <property type="component" value="Unassembled WGS sequence"/>
</dbReference>
<organism evidence="10 11">
    <name type="scientific">Muribacter muris</name>
    <dbReference type="NCBI Taxonomy" id="67855"/>
    <lineage>
        <taxon>Bacteria</taxon>
        <taxon>Pseudomonadati</taxon>
        <taxon>Pseudomonadota</taxon>
        <taxon>Gammaproteobacteria</taxon>
        <taxon>Pasteurellales</taxon>
        <taxon>Pasteurellaceae</taxon>
        <taxon>Muribacter</taxon>
    </lineage>
</organism>
<evidence type="ECO:0000259" key="9">
    <source>
        <dbReference type="Pfam" id="PF13098"/>
    </source>
</evidence>
<dbReference type="CDD" id="cd03020">
    <property type="entry name" value="DsbA_DsbC_DsbG"/>
    <property type="match status" value="1"/>
</dbReference>
<dbReference type="SUPFAM" id="SSF54423">
    <property type="entry name" value="DsbC/DsbG N-terminal domain-like"/>
    <property type="match status" value="1"/>
</dbReference>
<evidence type="ECO:0000259" key="8">
    <source>
        <dbReference type="Pfam" id="PF10411"/>
    </source>
</evidence>
<evidence type="ECO:0000256" key="2">
    <source>
        <dbReference type="ARBA" id="ARBA00009813"/>
    </source>
</evidence>
<comment type="caution">
    <text evidence="10">The sequence shown here is derived from an EMBL/GenBank/DDBJ whole genome shotgun (WGS) entry which is preliminary data.</text>
</comment>
<protein>
    <recommendedName>
        <fullName evidence="7">Thiol:disulfide interchange protein</fullName>
    </recommendedName>
</protein>
<comment type="function">
    <text evidence="7">Required for disulfide bond formation in some periplasmic proteins. Acts by transferring its disulfide bond to other proteins and is reduced in the process.</text>
</comment>
<dbReference type="NCBIfam" id="NF008129">
    <property type="entry name" value="PRK10877.1"/>
    <property type="match status" value="1"/>
</dbReference>
<feature type="domain" description="Disulphide bond isomerase DsbC/G N-terminal" evidence="8">
    <location>
        <begin position="18"/>
        <end position="84"/>
    </location>
</feature>
<keyword evidence="3 7" id="KW-0732">Signal</keyword>
<feature type="chain" id="PRO_5010006152" description="Thiol:disulfide interchange protein" evidence="7">
    <location>
        <begin position="21"/>
        <end position="228"/>
    </location>
</feature>
<evidence type="ECO:0000256" key="5">
    <source>
        <dbReference type="ARBA" id="ARBA00023157"/>
    </source>
</evidence>
<dbReference type="InterPro" id="IPR018950">
    <property type="entry name" value="DiS-bond_isomerase_DsbC/G_N"/>
</dbReference>
<dbReference type="PANTHER" id="PTHR35272">
    <property type="entry name" value="THIOL:DISULFIDE INTERCHANGE PROTEIN DSBC-RELATED"/>
    <property type="match status" value="1"/>
</dbReference>
<gene>
    <name evidence="10" type="ORF">RO21_04585</name>
</gene>
<dbReference type="PANTHER" id="PTHR35272:SF3">
    <property type="entry name" value="THIOL:DISULFIDE INTERCHANGE PROTEIN DSBC"/>
    <property type="match status" value="1"/>
</dbReference>
<dbReference type="PATRIC" id="fig|67855.3.peg.773"/>
<dbReference type="EMBL" id="JWIZ01000023">
    <property type="protein sequence ID" value="KMK51813.1"/>
    <property type="molecule type" value="Genomic_DNA"/>
</dbReference>
<dbReference type="Gene3D" id="3.10.450.70">
    <property type="entry name" value="Disulphide bond isomerase, DsbC/G, N-terminal"/>
    <property type="match status" value="1"/>
</dbReference>
<evidence type="ECO:0000313" key="10">
    <source>
        <dbReference type="EMBL" id="KMK51813.1"/>
    </source>
</evidence>
<evidence type="ECO:0000313" key="11">
    <source>
        <dbReference type="Proteomes" id="UP000036270"/>
    </source>
</evidence>
<keyword evidence="6 7" id="KW-0676">Redox-active center</keyword>
<evidence type="ECO:0000256" key="1">
    <source>
        <dbReference type="ARBA" id="ARBA00004418"/>
    </source>
</evidence>
<evidence type="ECO:0000256" key="4">
    <source>
        <dbReference type="ARBA" id="ARBA00022764"/>
    </source>
</evidence>
<comment type="subcellular location">
    <subcellularLocation>
        <location evidence="1 7">Periplasm</location>
    </subcellularLocation>
</comment>
<dbReference type="InterPro" id="IPR012336">
    <property type="entry name" value="Thioredoxin-like_fold"/>
</dbReference>
<dbReference type="InterPro" id="IPR033954">
    <property type="entry name" value="DiS-bond_Isoase_DsbC/G"/>
</dbReference>
<feature type="signal peptide" evidence="7">
    <location>
        <begin position="1"/>
        <end position="20"/>
    </location>
</feature>
<feature type="domain" description="Thioredoxin-like fold" evidence="9">
    <location>
        <begin position="103"/>
        <end position="226"/>
    </location>
</feature>
<dbReference type="GO" id="GO:0042597">
    <property type="term" value="C:periplasmic space"/>
    <property type="evidence" value="ECO:0007669"/>
    <property type="project" value="UniProtKB-SubCell"/>
</dbReference>
<dbReference type="STRING" id="67855.RO21_04585"/>
<comment type="similarity">
    <text evidence="2 7">Belongs to the thioredoxin family. DsbC subfamily.</text>
</comment>
<evidence type="ECO:0000256" key="7">
    <source>
        <dbReference type="RuleBase" id="RU364038"/>
    </source>
</evidence>
<accession>A0A0J5P610</accession>
<dbReference type="RefSeq" id="WP_047976614.1">
    <property type="nucleotide sequence ID" value="NZ_JWIZ01000023.1"/>
</dbReference>
<dbReference type="Pfam" id="PF13098">
    <property type="entry name" value="Thioredoxin_2"/>
    <property type="match status" value="1"/>
</dbReference>
<keyword evidence="11" id="KW-1185">Reference proteome</keyword>
<keyword evidence="10" id="KW-0413">Isomerase</keyword>
<keyword evidence="5" id="KW-1015">Disulfide bond</keyword>
<dbReference type="AlphaFoldDB" id="A0A0J5P610"/>
<dbReference type="InterPro" id="IPR009094">
    <property type="entry name" value="DiS-bond_isomerase_DsbC/G_N_sf"/>
</dbReference>
<name>A0A0J5P610_9PAST</name>
<dbReference type="InterPro" id="IPR051470">
    <property type="entry name" value="Thiol:disulfide_interchange"/>
</dbReference>
<sequence length="228" mass="25073">MKKQLATFTALSLLSLSALADDTRLQKTLEGMGATNVKMSDSVLPGFKTAVSDQGVVQISQDGRYVIQGQVYELKNGKAVDITNRALLAELNALSNEMIVYPAKNEKHVVTVFMDITCHYCHLLHTKLKEYNDLGITIRYLAFPRGGMNTQTAKQMEAIWTAKDTVFALNEAENGNLPKEVKTPNIVKKHYELGIKFGVTGTPNIVTQSGELIAGYLEPKQLLAALND</sequence>
<dbReference type="Pfam" id="PF10411">
    <property type="entry name" value="DsbC_N"/>
    <property type="match status" value="1"/>
</dbReference>
<reference evidence="10 11" key="1">
    <citation type="submission" date="2014-12" db="EMBL/GenBank/DDBJ databases">
        <title>Reclassification of Actinobacillus muris as Muribacter muris.</title>
        <authorList>
            <person name="Christensen H."/>
            <person name="Nicklas W."/>
            <person name="Bisgaard M."/>
        </authorList>
    </citation>
    <scope>NUCLEOTIDE SEQUENCE [LARGE SCALE GENOMIC DNA]</scope>
    <source>
        <strain evidence="10 11">Ackerman80-443D</strain>
    </source>
</reference>
<proteinExistence type="inferred from homology"/>
<keyword evidence="4 7" id="KW-0574">Periplasm</keyword>
<evidence type="ECO:0000256" key="6">
    <source>
        <dbReference type="ARBA" id="ARBA00023284"/>
    </source>
</evidence>
<evidence type="ECO:0000256" key="3">
    <source>
        <dbReference type="ARBA" id="ARBA00022729"/>
    </source>
</evidence>
<dbReference type="Gene3D" id="3.40.30.10">
    <property type="entry name" value="Glutaredoxin"/>
    <property type="match status" value="1"/>
</dbReference>
<dbReference type="GO" id="GO:0016853">
    <property type="term" value="F:isomerase activity"/>
    <property type="evidence" value="ECO:0007669"/>
    <property type="project" value="UniProtKB-KW"/>
</dbReference>
<dbReference type="InterPro" id="IPR036249">
    <property type="entry name" value="Thioredoxin-like_sf"/>
</dbReference>